<name>R7S6N5_TRAVS</name>
<feature type="compositionally biased region" description="Basic and acidic residues" evidence="1">
    <location>
        <begin position="19"/>
        <end position="28"/>
    </location>
</feature>
<proteinExistence type="predicted"/>
<accession>R7S6N5</accession>
<sequence>MTRTRSHGDPSVPCALRNEPPDVREHGRVRSARLDAISRIPPPQDASFERRAPQSIAHQPLRSRVRSTTFAFGHLAAGRPRAQDEPLVRRPQRPQRRRSVRGRRHRREHEGAAPVPRTQHHLGQFAAAERGIRTAGAPERFTRAPALARDVYEFEFSPYGGEMAESGAMHRMRVPA</sequence>
<feature type="non-terminal residue" evidence="2">
    <location>
        <position position="176"/>
    </location>
</feature>
<reference evidence="3" key="1">
    <citation type="journal article" date="2012" name="Science">
        <title>The Paleozoic origin of enzymatic lignin decomposition reconstructed from 31 fungal genomes.</title>
        <authorList>
            <person name="Floudas D."/>
            <person name="Binder M."/>
            <person name="Riley R."/>
            <person name="Barry K."/>
            <person name="Blanchette R.A."/>
            <person name="Henrissat B."/>
            <person name="Martinez A.T."/>
            <person name="Otillar R."/>
            <person name="Spatafora J.W."/>
            <person name="Yadav J.S."/>
            <person name="Aerts A."/>
            <person name="Benoit I."/>
            <person name="Boyd A."/>
            <person name="Carlson A."/>
            <person name="Copeland A."/>
            <person name="Coutinho P.M."/>
            <person name="de Vries R.P."/>
            <person name="Ferreira P."/>
            <person name="Findley K."/>
            <person name="Foster B."/>
            <person name="Gaskell J."/>
            <person name="Glotzer D."/>
            <person name="Gorecki P."/>
            <person name="Heitman J."/>
            <person name="Hesse C."/>
            <person name="Hori C."/>
            <person name="Igarashi K."/>
            <person name="Jurgens J.A."/>
            <person name="Kallen N."/>
            <person name="Kersten P."/>
            <person name="Kohler A."/>
            <person name="Kuees U."/>
            <person name="Kumar T.K.A."/>
            <person name="Kuo A."/>
            <person name="LaButti K."/>
            <person name="Larrondo L.F."/>
            <person name="Lindquist E."/>
            <person name="Ling A."/>
            <person name="Lombard V."/>
            <person name="Lucas S."/>
            <person name="Lundell T."/>
            <person name="Martin R."/>
            <person name="McLaughlin D.J."/>
            <person name="Morgenstern I."/>
            <person name="Morin E."/>
            <person name="Murat C."/>
            <person name="Nagy L.G."/>
            <person name="Nolan M."/>
            <person name="Ohm R.A."/>
            <person name="Patyshakuliyeva A."/>
            <person name="Rokas A."/>
            <person name="Ruiz-Duenas F.J."/>
            <person name="Sabat G."/>
            <person name="Salamov A."/>
            <person name="Samejima M."/>
            <person name="Schmutz J."/>
            <person name="Slot J.C."/>
            <person name="St John F."/>
            <person name="Stenlid J."/>
            <person name="Sun H."/>
            <person name="Sun S."/>
            <person name="Syed K."/>
            <person name="Tsang A."/>
            <person name="Wiebenga A."/>
            <person name="Young D."/>
            <person name="Pisabarro A."/>
            <person name="Eastwood D.C."/>
            <person name="Martin F."/>
            <person name="Cullen D."/>
            <person name="Grigoriev I.V."/>
            <person name="Hibbett D.S."/>
        </authorList>
    </citation>
    <scope>NUCLEOTIDE SEQUENCE [LARGE SCALE GENOMIC DNA]</scope>
    <source>
        <strain evidence="3">FP-101664</strain>
    </source>
</reference>
<evidence type="ECO:0000256" key="1">
    <source>
        <dbReference type="SAM" id="MobiDB-lite"/>
    </source>
</evidence>
<evidence type="ECO:0000313" key="2">
    <source>
        <dbReference type="EMBL" id="EIW51240.1"/>
    </source>
</evidence>
<dbReference type="AlphaFoldDB" id="R7S6N5"/>
<feature type="compositionally biased region" description="Basic residues" evidence="1">
    <location>
        <begin position="90"/>
        <end position="107"/>
    </location>
</feature>
<dbReference type="EMBL" id="JH711917">
    <property type="protein sequence ID" value="EIW51240.1"/>
    <property type="molecule type" value="Genomic_DNA"/>
</dbReference>
<dbReference type="KEGG" id="tvs:TRAVEDRAFT_32546"/>
<dbReference type="GeneID" id="19413716"/>
<gene>
    <name evidence="2" type="ORF">TRAVEDRAFT_32546</name>
</gene>
<dbReference type="RefSeq" id="XP_008045875.1">
    <property type="nucleotide sequence ID" value="XM_008047684.1"/>
</dbReference>
<dbReference type="Proteomes" id="UP000054317">
    <property type="component" value="Unassembled WGS sequence"/>
</dbReference>
<protein>
    <submittedName>
        <fullName evidence="2">Uncharacterized protein</fullName>
    </submittedName>
</protein>
<evidence type="ECO:0000313" key="3">
    <source>
        <dbReference type="Proteomes" id="UP000054317"/>
    </source>
</evidence>
<organism evidence="2 3">
    <name type="scientific">Trametes versicolor (strain FP-101664)</name>
    <name type="common">White-rot fungus</name>
    <name type="synonym">Coriolus versicolor</name>
    <dbReference type="NCBI Taxonomy" id="717944"/>
    <lineage>
        <taxon>Eukaryota</taxon>
        <taxon>Fungi</taxon>
        <taxon>Dikarya</taxon>
        <taxon>Basidiomycota</taxon>
        <taxon>Agaricomycotina</taxon>
        <taxon>Agaricomycetes</taxon>
        <taxon>Polyporales</taxon>
        <taxon>Polyporaceae</taxon>
        <taxon>Trametes</taxon>
    </lineage>
</organism>
<keyword evidence="3" id="KW-1185">Reference proteome</keyword>
<feature type="region of interest" description="Disordered" evidence="1">
    <location>
        <begin position="1"/>
        <end position="122"/>
    </location>
</feature>